<gene>
    <name evidence="1" type="ordered locus">VIT_19s0015g02860</name>
</gene>
<reference evidence="2" key="1">
    <citation type="journal article" date="2007" name="Nature">
        <title>The grapevine genome sequence suggests ancestral hexaploidization in major angiosperm phyla.</title>
        <authorList>
            <consortium name="The French-Italian Public Consortium for Grapevine Genome Characterization."/>
            <person name="Jaillon O."/>
            <person name="Aury J.-M."/>
            <person name="Noel B."/>
            <person name="Policriti A."/>
            <person name="Clepet C."/>
            <person name="Casagrande A."/>
            <person name="Choisne N."/>
            <person name="Aubourg S."/>
            <person name="Vitulo N."/>
            <person name="Jubin C."/>
            <person name="Vezzi A."/>
            <person name="Legeai F."/>
            <person name="Hugueney P."/>
            <person name="Dasilva C."/>
            <person name="Horner D."/>
            <person name="Mica E."/>
            <person name="Jublot D."/>
            <person name="Poulain J."/>
            <person name="Bruyere C."/>
            <person name="Billault A."/>
            <person name="Segurens B."/>
            <person name="Gouyvenoux M."/>
            <person name="Ugarte E."/>
            <person name="Cattonaro F."/>
            <person name="Anthouard V."/>
            <person name="Vico V."/>
            <person name="Del Fabbro C."/>
            <person name="Alaux M."/>
            <person name="Di Gaspero G."/>
            <person name="Dumas V."/>
            <person name="Felice N."/>
            <person name="Paillard S."/>
            <person name="Juman I."/>
            <person name="Moroldo M."/>
            <person name="Scalabrin S."/>
            <person name="Canaguier A."/>
            <person name="Le Clainche I."/>
            <person name="Malacrida G."/>
            <person name="Durand E."/>
            <person name="Pesole G."/>
            <person name="Laucou V."/>
            <person name="Chatelet P."/>
            <person name="Merdinoglu D."/>
            <person name="Delledonne M."/>
            <person name="Pezzotti M."/>
            <person name="Lecharny A."/>
            <person name="Scarpelli C."/>
            <person name="Artiguenave F."/>
            <person name="Pe M.E."/>
            <person name="Valle G."/>
            <person name="Morgante M."/>
            <person name="Caboche M."/>
            <person name="Adam-Blondon A.-F."/>
            <person name="Weissenbach J."/>
            <person name="Quetier F."/>
            <person name="Wincker P."/>
        </authorList>
    </citation>
    <scope>NUCLEOTIDE SEQUENCE [LARGE SCALE GENOMIC DNA]</scope>
    <source>
        <strain evidence="2">cv. Pinot noir / PN40024</strain>
    </source>
</reference>
<dbReference type="HOGENOM" id="CLU_3243229_0_0_1"/>
<organism evidence="1 2">
    <name type="scientific">Vitis vinifera</name>
    <name type="common">Grape</name>
    <dbReference type="NCBI Taxonomy" id="29760"/>
    <lineage>
        <taxon>Eukaryota</taxon>
        <taxon>Viridiplantae</taxon>
        <taxon>Streptophyta</taxon>
        <taxon>Embryophyta</taxon>
        <taxon>Tracheophyta</taxon>
        <taxon>Spermatophyta</taxon>
        <taxon>Magnoliopsida</taxon>
        <taxon>eudicotyledons</taxon>
        <taxon>Gunneridae</taxon>
        <taxon>Pentapetalae</taxon>
        <taxon>rosids</taxon>
        <taxon>Vitales</taxon>
        <taxon>Vitaceae</taxon>
        <taxon>Viteae</taxon>
        <taxon>Vitis</taxon>
    </lineage>
</organism>
<protein>
    <submittedName>
        <fullName evidence="1">Uncharacterized protein</fullName>
    </submittedName>
</protein>
<name>F6I522_VITVI</name>
<keyword evidence="2" id="KW-1185">Reference proteome</keyword>
<dbReference type="InParanoid" id="F6I522"/>
<dbReference type="Proteomes" id="UP000009183">
    <property type="component" value="Chromosome 19"/>
</dbReference>
<evidence type="ECO:0000313" key="2">
    <source>
        <dbReference type="Proteomes" id="UP000009183"/>
    </source>
</evidence>
<dbReference type="AlphaFoldDB" id="F6I522"/>
<sequence>MGQYGNNIVFGTQTWSIQDTIQKRTGLPFLEQVYFPVRARCAK</sequence>
<dbReference type="EMBL" id="FN596747">
    <property type="protein sequence ID" value="CCB62117.1"/>
    <property type="molecule type" value="Genomic_DNA"/>
</dbReference>
<dbReference type="PaxDb" id="29760-VIT_19s0015g02860.t01"/>
<proteinExistence type="predicted"/>
<accession>F6I522</accession>
<evidence type="ECO:0000313" key="1">
    <source>
        <dbReference type="EMBL" id="CCB62117.1"/>
    </source>
</evidence>